<organism evidence="1 2">
    <name type="scientific">Caldisericum exile</name>
    <dbReference type="NCBI Taxonomy" id="693075"/>
    <lineage>
        <taxon>Bacteria</taxon>
        <taxon>Pseudomonadati</taxon>
        <taxon>Caldisericota/Cryosericota group</taxon>
        <taxon>Caldisericota</taxon>
        <taxon>Caldisericia</taxon>
        <taxon>Caldisericales</taxon>
        <taxon>Caldisericaceae</taxon>
        <taxon>Caldisericum</taxon>
    </lineage>
</organism>
<name>A0A2J6X7P9_9BACT</name>
<accession>A0A2J6X7P9</accession>
<gene>
    <name evidence="1" type="ORF">C0175_02410</name>
</gene>
<dbReference type="EMBL" id="PNIX01000136">
    <property type="protein sequence ID" value="PMP83114.1"/>
    <property type="molecule type" value="Genomic_DNA"/>
</dbReference>
<comment type="caution">
    <text evidence="1">The sequence shown here is derived from an EMBL/GenBank/DDBJ whole genome shotgun (WGS) entry which is preliminary data.</text>
</comment>
<evidence type="ECO:0000313" key="2">
    <source>
        <dbReference type="Proteomes" id="UP000236910"/>
    </source>
</evidence>
<dbReference type="Proteomes" id="UP000236910">
    <property type="component" value="Unassembled WGS sequence"/>
</dbReference>
<reference evidence="1 2" key="1">
    <citation type="submission" date="2018-01" db="EMBL/GenBank/DDBJ databases">
        <title>Metagenomic assembled genomes from two thermal pools in the Uzon Caldera, Kamchatka, Russia.</title>
        <authorList>
            <person name="Wilkins L."/>
            <person name="Ettinger C."/>
        </authorList>
    </citation>
    <scope>NUCLEOTIDE SEQUENCE [LARGE SCALE GENOMIC DNA]</scope>
    <source>
        <strain evidence="1">ARK-10</strain>
    </source>
</reference>
<dbReference type="AlphaFoldDB" id="A0A2J6X7P9"/>
<protein>
    <submittedName>
        <fullName evidence="1">Uncharacterized protein</fullName>
    </submittedName>
</protein>
<evidence type="ECO:0000313" key="1">
    <source>
        <dbReference type="EMBL" id="PMP83114.1"/>
    </source>
</evidence>
<proteinExistence type="predicted"/>
<sequence>MKWKMLIALMVLVLSFTIFLSSVIVYFSDDGGGTNDTNSKNPQTAVVWNVVQQEVPVEFYGITAIVTKKA</sequence>